<dbReference type="Proteomes" id="UP000067689">
    <property type="component" value="Chromosome"/>
</dbReference>
<accession>A0A0U4CKJ8</accession>
<dbReference type="OrthoDB" id="8650434at2"/>
<dbReference type="KEGG" id="aer:AERYTH_02885"/>
<evidence type="ECO:0000313" key="4">
    <source>
        <dbReference type="Proteomes" id="UP000067689"/>
    </source>
</evidence>
<dbReference type="AlphaFoldDB" id="A0A0U4CKJ8"/>
<dbReference type="RefSeq" id="WP_067854419.1">
    <property type="nucleotide sequence ID" value="NZ_CP011502.1"/>
</dbReference>
<evidence type="ECO:0008006" key="5">
    <source>
        <dbReference type="Google" id="ProtNLM"/>
    </source>
</evidence>
<evidence type="ECO:0000259" key="1">
    <source>
        <dbReference type="Pfam" id="PF10727"/>
    </source>
</evidence>
<name>A0A0U4CKJ8_9ACTN</name>
<dbReference type="PANTHER" id="PTHR40459:SF1">
    <property type="entry name" value="CONSERVED HYPOTHETICAL ALANINE AND LEUCINE RICH PROTEIN"/>
    <property type="match status" value="1"/>
</dbReference>
<dbReference type="Pfam" id="PF10728">
    <property type="entry name" value="DUF2520"/>
    <property type="match status" value="1"/>
</dbReference>
<keyword evidence="4" id="KW-1185">Reference proteome</keyword>
<evidence type="ECO:0000259" key="2">
    <source>
        <dbReference type="Pfam" id="PF10728"/>
    </source>
</evidence>
<dbReference type="SUPFAM" id="SSF51735">
    <property type="entry name" value="NAD(P)-binding Rossmann-fold domains"/>
    <property type="match status" value="1"/>
</dbReference>
<evidence type="ECO:0000313" key="3">
    <source>
        <dbReference type="EMBL" id="ALX03718.1"/>
    </source>
</evidence>
<feature type="domain" description="Putative oxidoreductase/dehydrogenase Rossmann-like" evidence="1">
    <location>
        <begin position="14"/>
        <end position="127"/>
    </location>
</feature>
<dbReference type="Gene3D" id="3.40.50.720">
    <property type="entry name" value="NAD(P)-binding Rossmann-like Domain"/>
    <property type="match status" value="1"/>
</dbReference>
<dbReference type="InterPro" id="IPR008927">
    <property type="entry name" value="6-PGluconate_DH-like_C_sf"/>
</dbReference>
<dbReference type="EMBL" id="CP011502">
    <property type="protein sequence ID" value="ALX03718.1"/>
    <property type="molecule type" value="Genomic_DNA"/>
</dbReference>
<dbReference type="Pfam" id="PF10727">
    <property type="entry name" value="Rossmann-like"/>
    <property type="match status" value="1"/>
</dbReference>
<dbReference type="STRING" id="2041.AERYTH_02885"/>
<reference evidence="3 4" key="1">
    <citation type="journal article" date="1991" name="Int. J. Syst. Bacteriol.">
        <title>Description of the erythromycin-producing bacterium Arthrobacter sp. strain NRRL B-3381 as Aeromicrobium erythreum gen. nov., sp. nov.</title>
        <authorList>
            <person name="Miller E.S."/>
            <person name="Woese C.R."/>
            <person name="Brenner S."/>
        </authorList>
    </citation>
    <scope>NUCLEOTIDE SEQUENCE [LARGE SCALE GENOMIC DNA]</scope>
    <source>
        <strain evidence="3 4">AR18</strain>
    </source>
</reference>
<dbReference type="InterPro" id="IPR018931">
    <property type="entry name" value="DUF2520"/>
</dbReference>
<organism evidence="3 4">
    <name type="scientific">Aeromicrobium erythreum</name>
    <dbReference type="NCBI Taxonomy" id="2041"/>
    <lineage>
        <taxon>Bacteria</taxon>
        <taxon>Bacillati</taxon>
        <taxon>Actinomycetota</taxon>
        <taxon>Actinomycetes</taxon>
        <taxon>Propionibacteriales</taxon>
        <taxon>Nocardioidaceae</taxon>
        <taxon>Aeromicrobium</taxon>
    </lineage>
</organism>
<dbReference type="SUPFAM" id="SSF48179">
    <property type="entry name" value="6-phosphogluconate dehydrogenase C-terminal domain-like"/>
    <property type="match status" value="1"/>
</dbReference>
<protein>
    <recommendedName>
        <fullName evidence="5">Glycerol-3-phosphate dehydrogenase</fullName>
    </recommendedName>
</protein>
<dbReference type="PATRIC" id="fig|2041.4.peg.604"/>
<gene>
    <name evidence="3" type="ORF">AERYTH_02885</name>
</gene>
<dbReference type="PANTHER" id="PTHR40459">
    <property type="entry name" value="CONSERVED HYPOTHETICAL ALANINE AND LEUCINE RICH PROTEIN"/>
    <property type="match status" value="1"/>
</dbReference>
<proteinExistence type="predicted"/>
<dbReference type="InterPro" id="IPR019665">
    <property type="entry name" value="OxRdtase/DH_put_Rossmann_dom"/>
</dbReference>
<dbReference type="InterPro" id="IPR037108">
    <property type="entry name" value="TM1727-like_C_sf"/>
</dbReference>
<sequence>MTHPRPHAPARPHAYGVVGAGRVGSVVAARLHAAGRPVVGISARSQASLLRARTLVPEVPVRPAADVAADCDVLVLAVPDDALVAVCEELSTVLRPGQVVVHTSGRHGLDALSAATRVGARAVALHPAMTFTGSAVDLGRGCAMGLTAADTERALAEDLAAVLGGTPVWIDDADRVRYHAALSHGANHLVTLVAQARDLLQGIGAGAEAATILRPLLEAALDNALDLGDAALTGPIARGDVTTVRAHVDALATEPSSTRDAYVAMAHATTERAAADGRLDPATAAVLDAALDERPRVSGPVR</sequence>
<feature type="domain" description="DUF2520" evidence="2">
    <location>
        <begin position="142"/>
        <end position="268"/>
    </location>
</feature>
<dbReference type="Gene3D" id="1.10.1040.20">
    <property type="entry name" value="ProC-like, C-terminal domain"/>
    <property type="match status" value="1"/>
</dbReference>
<dbReference type="InterPro" id="IPR036291">
    <property type="entry name" value="NAD(P)-bd_dom_sf"/>
</dbReference>